<evidence type="ECO:0000313" key="2">
    <source>
        <dbReference type="Proteomes" id="UP000829291"/>
    </source>
</evidence>
<dbReference type="Proteomes" id="UP000829291">
    <property type="component" value="Chromosome 3"/>
</dbReference>
<feature type="coiled-coil region" evidence="1">
    <location>
        <begin position="24"/>
        <end position="58"/>
    </location>
</feature>
<accession>A0ABM3FU06</accession>
<sequence length="162" mass="18198">MSIAKNVSAKEKKYTCVKQICASMEMKIVKLKDETKKIRRLEHENIQLKLALQNSQNSPYSNILSNQSQSSGASTLNQYPYKKRYQPNDSKVTFSTPLSTNSNNFSLSSHSGRQYVTSLSECNREFQIPTMNKVLRSRGTGSSVDFTPMNRNPGCLGSMNLS</sequence>
<keyword evidence="1" id="KW-0175">Coiled coil</keyword>
<protein>
    <submittedName>
        <fullName evidence="3">Uncharacterized protein LOC124293668 isoform X2</fullName>
    </submittedName>
</protein>
<keyword evidence="2" id="KW-1185">Reference proteome</keyword>
<dbReference type="GeneID" id="124293668"/>
<dbReference type="RefSeq" id="XP_046591505.1">
    <property type="nucleotide sequence ID" value="XM_046735549.1"/>
</dbReference>
<organism evidence="2 3">
    <name type="scientific">Neodiprion lecontei</name>
    <name type="common">Redheaded pine sawfly</name>
    <dbReference type="NCBI Taxonomy" id="441921"/>
    <lineage>
        <taxon>Eukaryota</taxon>
        <taxon>Metazoa</taxon>
        <taxon>Ecdysozoa</taxon>
        <taxon>Arthropoda</taxon>
        <taxon>Hexapoda</taxon>
        <taxon>Insecta</taxon>
        <taxon>Pterygota</taxon>
        <taxon>Neoptera</taxon>
        <taxon>Endopterygota</taxon>
        <taxon>Hymenoptera</taxon>
        <taxon>Tenthredinoidea</taxon>
        <taxon>Diprionidae</taxon>
        <taxon>Diprioninae</taxon>
        <taxon>Neodiprion</taxon>
    </lineage>
</organism>
<evidence type="ECO:0000256" key="1">
    <source>
        <dbReference type="SAM" id="Coils"/>
    </source>
</evidence>
<gene>
    <name evidence="3" type="primary">LOC124293668</name>
</gene>
<reference evidence="3" key="1">
    <citation type="submission" date="2025-08" db="UniProtKB">
        <authorList>
            <consortium name="RefSeq"/>
        </authorList>
    </citation>
    <scope>IDENTIFICATION</scope>
    <source>
        <tissue evidence="3">Thorax and Abdomen</tissue>
    </source>
</reference>
<evidence type="ECO:0000313" key="3">
    <source>
        <dbReference type="RefSeq" id="XP_046591505.1"/>
    </source>
</evidence>
<proteinExistence type="predicted"/>
<name>A0ABM3FU06_NEOLC</name>